<dbReference type="OrthoDB" id="9796185at2"/>
<dbReference type="SUPFAM" id="SSF47928">
    <property type="entry name" value="N-terminal domain of the delta subunit of the F1F0-ATP synthase"/>
    <property type="match status" value="1"/>
</dbReference>
<keyword evidence="8" id="KW-1003">Cell membrane</keyword>
<evidence type="ECO:0000256" key="7">
    <source>
        <dbReference type="ARBA" id="ARBA00023310"/>
    </source>
</evidence>
<keyword evidence="2 8" id="KW-0813">Transport</keyword>
<feature type="compositionally biased region" description="Low complexity" evidence="9">
    <location>
        <begin position="1"/>
        <end position="16"/>
    </location>
</feature>
<dbReference type="KEGG" id="amv:ACMV_17220"/>
<dbReference type="Gene3D" id="1.10.520.20">
    <property type="entry name" value="N-terminal domain of the delta subunit of the F1F0-ATP synthase"/>
    <property type="match status" value="1"/>
</dbReference>
<evidence type="ECO:0000256" key="2">
    <source>
        <dbReference type="ARBA" id="ARBA00022448"/>
    </source>
</evidence>
<feature type="region of interest" description="Disordered" evidence="9">
    <location>
        <begin position="1"/>
        <end position="20"/>
    </location>
</feature>
<dbReference type="GO" id="GO:0016787">
    <property type="term" value="F:hydrolase activity"/>
    <property type="evidence" value="ECO:0007669"/>
    <property type="project" value="UniProtKB-KW"/>
</dbReference>
<evidence type="ECO:0000313" key="10">
    <source>
        <dbReference type="EMBL" id="BAJ81069.1"/>
    </source>
</evidence>
<comment type="subunit">
    <text evidence="8">F-type ATPases have 2 components, F(1) - the catalytic core - and F(0) - the membrane proton channel. F(1) has five subunits: alpha(3), beta(3), gamma(1), delta(1), epsilon(1). F(0) has three main subunits: a(1), b(2) and c(10-14). The alpha and beta chains form an alternating ring which encloses part of the gamma chain. F(1) is attached to F(0) by a central stalk formed by the gamma and epsilon chains, while a peripheral stalk is formed by the delta and b chains.</text>
</comment>
<gene>
    <name evidence="8 10" type="primary">atpH</name>
    <name evidence="10" type="ordered locus">ACMV_17220</name>
</gene>
<reference evidence="10 11" key="1">
    <citation type="submission" date="2010-12" db="EMBL/GenBank/DDBJ databases">
        <title>Whole genome sequence of Acidiphilium multivorum AIU301.</title>
        <authorList>
            <person name="Narita-Yamada S."/>
            <person name="Nakamura S."/>
            <person name="Ito N."/>
            <person name="Takarada H."/>
            <person name="Katano Y."/>
            <person name="Nakazawa H."/>
            <person name="Hosoyama A."/>
            <person name="Yamada R."/>
            <person name="Fujita N."/>
        </authorList>
    </citation>
    <scope>NUCLEOTIDE SEQUENCE [LARGE SCALE GENOMIC DNA]</scope>
    <source>
        <strain evidence="11">DSM 11245 / JCM 8867 / AIU301</strain>
    </source>
</reference>
<dbReference type="PROSITE" id="PS00389">
    <property type="entry name" value="ATPASE_DELTA"/>
    <property type="match status" value="1"/>
</dbReference>
<comment type="subcellular location">
    <subcellularLocation>
        <location evidence="8">Cell inner membrane</location>
        <topology evidence="8">Peripheral membrane protein</topology>
    </subcellularLocation>
    <subcellularLocation>
        <location evidence="1">Membrane</location>
    </subcellularLocation>
</comment>
<name>F0IZ59_ACIMA</name>
<dbReference type="PRINTS" id="PR00125">
    <property type="entry name" value="ATPASEDELTA"/>
</dbReference>
<keyword evidence="8" id="KW-0997">Cell inner membrane</keyword>
<keyword evidence="4 8" id="KW-0406">Ion transport</keyword>
<evidence type="ECO:0000256" key="5">
    <source>
        <dbReference type="ARBA" id="ARBA00023136"/>
    </source>
</evidence>
<keyword evidence="10" id="KW-0378">Hydrolase</keyword>
<keyword evidence="6 8" id="KW-0139">CF(1)</keyword>
<keyword evidence="7 8" id="KW-0066">ATP synthesis</keyword>
<dbReference type="Pfam" id="PF00213">
    <property type="entry name" value="OSCP"/>
    <property type="match status" value="1"/>
</dbReference>
<dbReference type="GO" id="GO:0005886">
    <property type="term" value="C:plasma membrane"/>
    <property type="evidence" value="ECO:0007669"/>
    <property type="project" value="UniProtKB-SubCell"/>
</dbReference>
<comment type="similarity">
    <text evidence="8">Belongs to the ATPase delta chain family.</text>
</comment>
<evidence type="ECO:0000256" key="3">
    <source>
        <dbReference type="ARBA" id="ARBA00022781"/>
    </source>
</evidence>
<evidence type="ECO:0000256" key="8">
    <source>
        <dbReference type="HAMAP-Rule" id="MF_01416"/>
    </source>
</evidence>
<dbReference type="HAMAP" id="MF_01416">
    <property type="entry name" value="ATP_synth_delta_bact"/>
    <property type="match status" value="1"/>
</dbReference>
<dbReference type="NCBIfam" id="NF004406">
    <property type="entry name" value="PRK05758.3-2"/>
    <property type="match status" value="1"/>
</dbReference>
<dbReference type="SMR" id="F0IZ59"/>
<dbReference type="AlphaFoldDB" id="F0IZ59"/>
<sequence>MSSAVSASPQAASPQQDRTSGLSARYARALYELADERKQLDEVVSEMAALGRLFAEDPSLRRLIASRSIDAREAGRAMEQVLASQGVSDLVRNFIGTAIANRRLADLPSLVAGFAVYVAEKRGVVAADIASAHPLTDTQRAQLTARLAEAGYGRVTIRETVDPSLLGGLTVRIGSKLYDTSLKSRLQRLRHVMKGAA</sequence>
<keyword evidence="11" id="KW-1185">Reference proteome</keyword>
<organism evidence="10 11">
    <name type="scientific">Acidiphilium multivorum (strain DSM 11245 / JCM 8867 / NBRC 100883 / AIU 301)</name>
    <dbReference type="NCBI Taxonomy" id="926570"/>
    <lineage>
        <taxon>Bacteria</taxon>
        <taxon>Pseudomonadati</taxon>
        <taxon>Pseudomonadota</taxon>
        <taxon>Alphaproteobacteria</taxon>
        <taxon>Acetobacterales</taxon>
        <taxon>Acidocellaceae</taxon>
        <taxon>Acidiphilium</taxon>
    </lineage>
</organism>
<comment type="function">
    <text evidence="8">This protein is part of the stalk that links CF(0) to CF(1). It either transmits conformational changes from CF(0) to CF(1) or is implicated in proton conduction.</text>
</comment>
<dbReference type="RefSeq" id="WP_007423086.1">
    <property type="nucleotide sequence ID" value="NC_015186.1"/>
</dbReference>
<evidence type="ECO:0000256" key="6">
    <source>
        <dbReference type="ARBA" id="ARBA00023196"/>
    </source>
</evidence>
<dbReference type="GO" id="GO:0045259">
    <property type="term" value="C:proton-transporting ATP synthase complex"/>
    <property type="evidence" value="ECO:0007669"/>
    <property type="project" value="UniProtKB-KW"/>
</dbReference>
<dbReference type="InterPro" id="IPR026015">
    <property type="entry name" value="ATP_synth_OSCP/delta_N_sf"/>
</dbReference>
<accession>F0IZ59</accession>
<evidence type="ECO:0000313" key="11">
    <source>
        <dbReference type="Proteomes" id="UP000007100"/>
    </source>
</evidence>
<proteinExistence type="inferred from homology"/>
<dbReference type="EMBL" id="AP012035">
    <property type="protein sequence ID" value="BAJ81069.1"/>
    <property type="molecule type" value="Genomic_DNA"/>
</dbReference>
<keyword evidence="3 8" id="KW-0375">Hydrogen ion transport</keyword>
<keyword evidence="5 8" id="KW-0472">Membrane</keyword>
<evidence type="ECO:0000256" key="4">
    <source>
        <dbReference type="ARBA" id="ARBA00023065"/>
    </source>
</evidence>
<dbReference type="NCBIfam" id="TIGR01145">
    <property type="entry name" value="ATP_synt_delta"/>
    <property type="match status" value="1"/>
</dbReference>
<dbReference type="InterPro" id="IPR000711">
    <property type="entry name" value="ATPase_OSCP/dsu"/>
</dbReference>
<evidence type="ECO:0000256" key="1">
    <source>
        <dbReference type="ARBA" id="ARBA00004370"/>
    </source>
</evidence>
<dbReference type="InterPro" id="IPR020781">
    <property type="entry name" value="ATPase_OSCP/d_CS"/>
</dbReference>
<evidence type="ECO:0000256" key="9">
    <source>
        <dbReference type="SAM" id="MobiDB-lite"/>
    </source>
</evidence>
<protein>
    <recommendedName>
        <fullName evidence="8">ATP synthase subunit delta</fullName>
    </recommendedName>
    <alternativeName>
        <fullName evidence="8">ATP synthase F(1) sector subunit delta</fullName>
    </alternativeName>
    <alternativeName>
        <fullName evidence="8">F-type ATPase subunit delta</fullName>
        <shortName evidence="8">F-ATPase subunit delta</shortName>
    </alternativeName>
</protein>
<dbReference type="HOGENOM" id="CLU_085114_0_1_5"/>
<dbReference type="GO" id="GO:0046933">
    <property type="term" value="F:proton-transporting ATP synthase activity, rotational mechanism"/>
    <property type="evidence" value="ECO:0007669"/>
    <property type="project" value="UniProtKB-UniRule"/>
</dbReference>
<comment type="function">
    <text evidence="8">F(1)F(0) ATP synthase produces ATP from ADP in the presence of a proton or sodium gradient. F-type ATPases consist of two structural domains, F(1) containing the extramembraneous catalytic core and F(0) containing the membrane proton channel, linked together by a central stalk and a peripheral stalk. During catalysis, ATP synthesis in the catalytic domain of F(1) is coupled via a rotary mechanism of the central stalk subunits to proton translocation.</text>
</comment>
<dbReference type="Proteomes" id="UP000007100">
    <property type="component" value="Chromosome"/>
</dbReference>
<dbReference type="PANTHER" id="PTHR11910">
    <property type="entry name" value="ATP SYNTHASE DELTA CHAIN"/>
    <property type="match status" value="1"/>
</dbReference>